<dbReference type="InterPro" id="IPR052902">
    <property type="entry name" value="ABC-2_transporter"/>
</dbReference>
<dbReference type="RefSeq" id="WP_138127836.1">
    <property type="nucleotide sequence ID" value="NZ_SWLG01000012.1"/>
</dbReference>
<dbReference type="GO" id="GO:0043190">
    <property type="term" value="C:ATP-binding cassette (ABC) transporter complex"/>
    <property type="evidence" value="ECO:0007669"/>
    <property type="project" value="InterPro"/>
</dbReference>
<feature type="transmembrane region" description="Helical" evidence="5">
    <location>
        <begin position="53"/>
        <end position="76"/>
    </location>
</feature>
<dbReference type="GO" id="GO:0140359">
    <property type="term" value="F:ABC-type transporter activity"/>
    <property type="evidence" value="ECO:0007669"/>
    <property type="project" value="InterPro"/>
</dbReference>
<dbReference type="EMBL" id="SWLG01000012">
    <property type="protein sequence ID" value="TLS36226.1"/>
    <property type="molecule type" value="Genomic_DNA"/>
</dbReference>
<reference evidence="7 8" key="1">
    <citation type="submission" date="2019-04" db="EMBL/GenBank/DDBJ databases">
        <title>Bacillus caeni sp. nov., a bacterium isolated from mangrove sediment.</title>
        <authorList>
            <person name="Huang H."/>
            <person name="Mo K."/>
            <person name="Hu Y."/>
        </authorList>
    </citation>
    <scope>NUCLEOTIDE SEQUENCE [LARGE SCALE GENOMIC DNA]</scope>
    <source>
        <strain evidence="7 8">HB172195</strain>
    </source>
</reference>
<evidence type="ECO:0000256" key="4">
    <source>
        <dbReference type="ARBA" id="ARBA00023136"/>
    </source>
</evidence>
<gene>
    <name evidence="7" type="ORF">FCL54_16460</name>
</gene>
<feature type="domain" description="ABC transmembrane type-2" evidence="6">
    <location>
        <begin position="20"/>
        <end position="244"/>
    </location>
</feature>
<dbReference type="PROSITE" id="PS51012">
    <property type="entry name" value="ABC_TM2"/>
    <property type="match status" value="1"/>
</dbReference>
<feature type="transmembrane region" description="Helical" evidence="5">
    <location>
        <begin position="21"/>
        <end position="41"/>
    </location>
</feature>
<dbReference type="InterPro" id="IPR013525">
    <property type="entry name" value="ABC2_TM"/>
</dbReference>
<evidence type="ECO:0000313" key="7">
    <source>
        <dbReference type="EMBL" id="TLS36226.1"/>
    </source>
</evidence>
<evidence type="ECO:0000256" key="2">
    <source>
        <dbReference type="ARBA" id="ARBA00022692"/>
    </source>
</evidence>
<keyword evidence="3 5" id="KW-1133">Transmembrane helix</keyword>
<feature type="transmembrane region" description="Helical" evidence="5">
    <location>
        <begin position="130"/>
        <end position="152"/>
    </location>
</feature>
<sequence>MNSLLKVTKTEIVLFFRDKTTVFWTFLFPVIMIWLFGSMFGDQKINGLSYSSVYIPSWIAVNIMTVSFFTLGTVLANYREKGILRRYQLTPIKPWKILAAHTIQGAVIFGISAIVIFLFGYFFYDLQLPAYIGSTFGALLLSLICFFPFGLLMTSLAKDTKSAAAISSLLLNLMLFLSGATFPLEVMPQVLQYVAKILPLYYVVELLRATWNTSPLWDNGVDVLVLFLIGVASIFLSTKFFRWSGQKV</sequence>
<dbReference type="PANTHER" id="PTHR43027">
    <property type="entry name" value="DOXORUBICIN RESISTANCE ABC TRANSPORTER PERMEASE PROTEIN DRRC-RELATED"/>
    <property type="match status" value="1"/>
</dbReference>
<evidence type="ECO:0000313" key="8">
    <source>
        <dbReference type="Proteomes" id="UP000308230"/>
    </source>
</evidence>
<dbReference type="PIRSF" id="PIRSF006648">
    <property type="entry name" value="DrrB"/>
    <property type="match status" value="1"/>
</dbReference>
<protein>
    <recommendedName>
        <fullName evidence="5">Transport permease protein</fullName>
    </recommendedName>
</protein>
<evidence type="ECO:0000256" key="3">
    <source>
        <dbReference type="ARBA" id="ARBA00022989"/>
    </source>
</evidence>
<accession>A0A5R9F1B5</accession>
<keyword evidence="4 5" id="KW-0472">Membrane</keyword>
<dbReference type="AlphaFoldDB" id="A0A5R9F1B5"/>
<feature type="transmembrane region" description="Helical" evidence="5">
    <location>
        <begin position="97"/>
        <end position="124"/>
    </location>
</feature>
<dbReference type="InterPro" id="IPR047817">
    <property type="entry name" value="ABC2_TM_bact-type"/>
</dbReference>
<evidence type="ECO:0000256" key="1">
    <source>
        <dbReference type="ARBA" id="ARBA00004141"/>
    </source>
</evidence>
<feature type="transmembrane region" description="Helical" evidence="5">
    <location>
        <begin position="223"/>
        <end position="241"/>
    </location>
</feature>
<comment type="similarity">
    <text evidence="5">Belongs to the ABC-2 integral membrane protein family.</text>
</comment>
<proteinExistence type="inferred from homology"/>
<evidence type="ECO:0000256" key="5">
    <source>
        <dbReference type="RuleBase" id="RU361157"/>
    </source>
</evidence>
<keyword evidence="5" id="KW-1003">Cell membrane</keyword>
<keyword evidence="8" id="KW-1185">Reference proteome</keyword>
<comment type="caution">
    <text evidence="7">The sequence shown here is derived from an EMBL/GenBank/DDBJ whole genome shotgun (WGS) entry which is preliminary data.</text>
</comment>
<dbReference type="PRINTS" id="PR00164">
    <property type="entry name" value="ABC2TRNSPORT"/>
</dbReference>
<dbReference type="Proteomes" id="UP000308230">
    <property type="component" value="Unassembled WGS sequence"/>
</dbReference>
<comment type="subcellular location">
    <subcellularLocation>
        <location evidence="5">Cell membrane</location>
        <topology evidence="5">Multi-pass membrane protein</topology>
    </subcellularLocation>
    <subcellularLocation>
        <location evidence="1">Membrane</location>
        <topology evidence="1">Multi-pass membrane protein</topology>
    </subcellularLocation>
</comment>
<dbReference type="InterPro" id="IPR000412">
    <property type="entry name" value="ABC_2_transport"/>
</dbReference>
<keyword evidence="5" id="KW-0813">Transport</keyword>
<keyword evidence="2 5" id="KW-0812">Transmembrane</keyword>
<name>A0A5R9F1B5_9BACL</name>
<feature type="transmembrane region" description="Helical" evidence="5">
    <location>
        <begin position="164"/>
        <end position="184"/>
    </location>
</feature>
<organism evidence="7 8">
    <name type="scientific">Exobacillus caeni</name>
    <dbReference type="NCBI Taxonomy" id="2574798"/>
    <lineage>
        <taxon>Bacteria</taxon>
        <taxon>Bacillati</taxon>
        <taxon>Bacillota</taxon>
        <taxon>Bacilli</taxon>
        <taxon>Bacillales</taxon>
        <taxon>Guptibacillaceae</taxon>
        <taxon>Exobacillus</taxon>
    </lineage>
</organism>
<dbReference type="OrthoDB" id="9774758at2"/>
<dbReference type="PANTHER" id="PTHR43027:SF2">
    <property type="entry name" value="TRANSPORT PERMEASE PROTEIN"/>
    <property type="match status" value="1"/>
</dbReference>
<dbReference type="Pfam" id="PF01061">
    <property type="entry name" value="ABC2_membrane"/>
    <property type="match status" value="1"/>
</dbReference>
<evidence type="ECO:0000259" key="6">
    <source>
        <dbReference type="PROSITE" id="PS51012"/>
    </source>
</evidence>